<evidence type="ECO:0000313" key="2">
    <source>
        <dbReference type="Proteomes" id="UP001165064"/>
    </source>
</evidence>
<evidence type="ECO:0000313" key="1">
    <source>
        <dbReference type="EMBL" id="GMF02244.1"/>
    </source>
</evidence>
<dbReference type="EMBL" id="BSXS01012379">
    <property type="protein sequence ID" value="GMF02244.1"/>
    <property type="molecule type" value="Genomic_DNA"/>
</dbReference>
<reference evidence="1" key="1">
    <citation type="submission" date="2023-04" db="EMBL/GenBank/DDBJ databases">
        <title>Ambrosiozyma monospora NBRC 10751.</title>
        <authorList>
            <person name="Ichikawa N."/>
            <person name="Sato H."/>
            <person name="Tonouchi N."/>
        </authorList>
    </citation>
    <scope>NUCLEOTIDE SEQUENCE</scope>
    <source>
        <strain evidence="1">NBRC 10751</strain>
    </source>
</reference>
<proteinExistence type="predicted"/>
<name>A0ACB5U5Y0_AMBMO</name>
<gene>
    <name evidence="1" type="ORF">Amon02_001139800</name>
</gene>
<accession>A0ACB5U5Y0</accession>
<comment type="caution">
    <text evidence="1">The sequence shown here is derived from an EMBL/GenBank/DDBJ whole genome shotgun (WGS) entry which is preliminary data.</text>
</comment>
<keyword evidence="2" id="KW-1185">Reference proteome</keyword>
<organism evidence="1 2">
    <name type="scientific">Ambrosiozyma monospora</name>
    <name type="common">Yeast</name>
    <name type="synonym">Endomycopsis monosporus</name>
    <dbReference type="NCBI Taxonomy" id="43982"/>
    <lineage>
        <taxon>Eukaryota</taxon>
        <taxon>Fungi</taxon>
        <taxon>Dikarya</taxon>
        <taxon>Ascomycota</taxon>
        <taxon>Saccharomycotina</taxon>
        <taxon>Pichiomycetes</taxon>
        <taxon>Pichiales</taxon>
        <taxon>Pichiaceae</taxon>
        <taxon>Ambrosiozyma</taxon>
    </lineage>
</organism>
<protein>
    <submittedName>
        <fullName evidence="1">Unnamed protein product</fullName>
    </submittedName>
</protein>
<sequence length="401" mass="45227">MQSFLQDFRRQIRNGRYAHLGIEVPQRSVGGRRARRRTTTTSRSTTTNNSNGASGRTKRKRRETITSTTTFDNGDDTGIDYVLLADRNKLLLERKLQQQRDQDQRPASEENIAWKMLDTLTHNKNGNTSNGTKTPQRFASSTATSNGRSTSPNKVEKFKRPKRALKHHQLNKLASEPAIQTKHAAFTSTSTLQNSSLPSPAKSPEEEIEAEKLLPPPSMQLTQEALQQHNSTTSNIQHSSPESSKEHHPQQQLHRHSSATPLSYTQKLLIQRLLIKPHIKSLRLSTLQYTALNKNISRKLYQVVVQDNDAFHWLNLMEELSERENLDLKDKLQMEKFLDMSNEVVVGGDSGDNVDEMGDDEKENSVASDCFTKERFVHCFGNVVGSMITEELKVTAAGTAP</sequence>
<dbReference type="Proteomes" id="UP001165064">
    <property type="component" value="Unassembled WGS sequence"/>
</dbReference>